<dbReference type="InterPro" id="IPR052384">
    <property type="entry name" value="TMTC_O-mannosyltransferase"/>
</dbReference>
<evidence type="ECO:0000256" key="1">
    <source>
        <dbReference type="ARBA" id="ARBA00022737"/>
    </source>
</evidence>
<evidence type="ECO:0008006" key="6">
    <source>
        <dbReference type="Google" id="ProtNLM"/>
    </source>
</evidence>
<evidence type="ECO:0000313" key="4">
    <source>
        <dbReference type="EMBL" id="GHC66020.1"/>
    </source>
</evidence>
<sequence length="220" mass="24177">MPNAGDQDYNRALDALEAGDLNAAIEATESALMSDAKDSGYWQLYSVLLAQAGRLEDAQRAKAKAEEFGLDEVDALLMKAAEAGADKKWNKAVTACEKALELAPERGEIWASYAANLIEGGYKSDALEASAKAVELISDEAQVWYLRGRILRLTERHPDAVEAFEKAVELEPKLGLAWFEKGMVHHLQEEPEKARSCFLRAQELKPGDAEIEEALNIVSQ</sequence>
<dbReference type="Proteomes" id="UP000644507">
    <property type="component" value="Unassembled WGS sequence"/>
</dbReference>
<keyword evidence="1" id="KW-0677">Repeat</keyword>
<dbReference type="EMBL" id="BMXI01000020">
    <property type="protein sequence ID" value="GHC66020.1"/>
    <property type="molecule type" value="Genomic_DNA"/>
</dbReference>
<comment type="caution">
    <text evidence="4">The sequence shown here is derived from an EMBL/GenBank/DDBJ whole genome shotgun (WGS) entry which is preliminary data.</text>
</comment>
<dbReference type="PANTHER" id="PTHR44216">
    <property type="entry name" value="PROTEIN O-MANNOSYL-TRANSFERASE TMTC2"/>
    <property type="match status" value="1"/>
</dbReference>
<name>A0A918TXZ8_9BACT</name>
<dbReference type="RefSeq" id="WP_189573732.1">
    <property type="nucleotide sequence ID" value="NZ_BMXI01000020.1"/>
</dbReference>
<dbReference type="GO" id="GO:0035269">
    <property type="term" value="P:protein O-linked glycosylation via mannose"/>
    <property type="evidence" value="ECO:0007669"/>
    <property type="project" value="TreeGrafter"/>
</dbReference>
<dbReference type="SUPFAM" id="SSF48452">
    <property type="entry name" value="TPR-like"/>
    <property type="match status" value="1"/>
</dbReference>
<gene>
    <name evidence="4" type="ORF">GCM10007100_37280</name>
</gene>
<reference evidence="4" key="1">
    <citation type="journal article" date="2014" name="Int. J. Syst. Evol. Microbiol.">
        <title>Complete genome sequence of Corynebacterium casei LMG S-19264T (=DSM 44701T), isolated from a smear-ripened cheese.</title>
        <authorList>
            <consortium name="US DOE Joint Genome Institute (JGI-PGF)"/>
            <person name="Walter F."/>
            <person name="Albersmeier A."/>
            <person name="Kalinowski J."/>
            <person name="Ruckert C."/>
        </authorList>
    </citation>
    <scope>NUCLEOTIDE SEQUENCE</scope>
    <source>
        <strain evidence="4">KCTC 12988</strain>
    </source>
</reference>
<dbReference type="AlphaFoldDB" id="A0A918TXZ8"/>
<keyword evidence="5" id="KW-1185">Reference proteome</keyword>
<dbReference type="SMART" id="SM00028">
    <property type="entry name" value="TPR"/>
    <property type="match status" value="4"/>
</dbReference>
<dbReference type="PANTHER" id="PTHR44216:SF3">
    <property type="entry name" value="PROTEIN O-MANNOSYL-TRANSFERASE TMTC2"/>
    <property type="match status" value="1"/>
</dbReference>
<dbReference type="Gene3D" id="1.25.40.10">
    <property type="entry name" value="Tetratricopeptide repeat domain"/>
    <property type="match status" value="2"/>
</dbReference>
<evidence type="ECO:0000313" key="5">
    <source>
        <dbReference type="Proteomes" id="UP000644507"/>
    </source>
</evidence>
<dbReference type="InterPro" id="IPR011990">
    <property type="entry name" value="TPR-like_helical_dom_sf"/>
</dbReference>
<dbReference type="GO" id="GO:0000030">
    <property type="term" value="F:mannosyltransferase activity"/>
    <property type="evidence" value="ECO:0007669"/>
    <property type="project" value="TreeGrafter"/>
</dbReference>
<protein>
    <recommendedName>
        <fullName evidence="6">Tetratricopeptide repeat protein</fullName>
    </recommendedName>
</protein>
<accession>A0A918TXZ8</accession>
<feature type="repeat" description="TPR" evidence="3">
    <location>
        <begin position="175"/>
        <end position="208"/>
    </location>
</feature>
<dbReference type="InterPro" id="IPR019734">
    <property type="entry name" value="TPR_rpt"/>
</dbReference>
<proteinExistence type="predicted"/>
<dbReference type="InterPro" id="IPR013105">
    <property type="entry name" value="TPR_2"/>
</dbReference>
<feature type="repeat" description="TPR" evidence="3">
    <location>
        <begin position="141"/>
        <end position="174"/>
    </location>
</feature>
<evidence type="ECO:0000256" key="3">
    <source>
        <dbReference type="PROSITE-ProRule" id="PRU00339"/>
    </source>
</evidence>
<dbReference type="PROSITE" id="PS50005">
    <property type="entry name" value="TPR"/>
    <property type="match status" value="2"/>
</dbReference>
<evidence type="ECO:0000256" key="2">
    <source>
        <dbReference type="ARBA" id="ARBA00022803"/>
    </source>
</evidence>
<keyword evidence="2 3" id="KW-0802">TPR repeat</keyword>
<dbReference type="Pfam" id="PF07719">
    <property type="entry name" value="TPR_2"/>
    <property type="match status" value="2"/>
</dbReference>
<organism evidence="4 5">
    <name type="scientific">Roseibacillus persicicus</name>
    <dbReference type="NCBI Taxonomy" id="454148"/>
    <lineage>
        <taxon>Bacteria</taxon>
        <taxon>Pseudomonadati</taxon>
        <taxon>Verrucomicrobiota</taxon>
        <taxon>Verrucomicrobiia</taxon>
        <taxon>Verrucomicrobiales</taxon>
        <taxon>Verrucomicrobiaceae</taxon>
        <taxon>Roseibacillus</taxon>
    </lineage>
</organism>
<reference evidence="4" key="2">
    <citation type="submission" date="2020-09" db="EMBL/GenBank/DDBJ databases">
        <authorList>
            <person name="Sun Q."/>
            <person name="Kim S."/>
        </authorList>
    </citation>
    <scope>NUCLEOTIDE SEQUENCE</scope>
    <source>
        <strain evidence="4">KCTC 12988</strain>
    </source>
</reference>